<dbReference type="PANTHER" id="PTHR34405:SF3">
    <property type="entry name" value="CRISPR-ASSOCIATED ENDORIBONUCLEASE CAS2 3"/>
    <property type="match status" value="1"/>
</dbReference>
<evidence type="ECO:0000256" key="6">
    <source>
        <dbReference type="ARBA" id="ARBA00022801"/>
    </source>
</evidence>
<evidence type="ECO:0000313" key="12">
    <source>
        <dbReference type="Proteomes" id="UP000249522"/>
    </source>
</evidence>
<proteinExistence type="inferred from homology"/>
<dbReference type="PIRSF" id="PIRSF032582">
    <property type="entry name" value="Cas2"/>
    <property type="match status" value="1"/>
</dbReference>
<comment type="cofactor">
    <cofactor evidence="1 9">
        <name>Mg(2+)</name>
        <dbReference type="ChEBI" id="CHEBI:18420"/>
    </cofactor>
</comment>
<dbReference type="GO" id="GO:0016787">
    <property type="term" value="F:hydrolase activity"/>
    <property type="evidence" value="ECO:0007669"/>
    <property type="project" value="UniProtKB-KW"/>
</dbReference>
<evidence type="ECO:0000313" key="11">
    <source>
        <dbReference type="EMBL" id="PZD95911.1"/>
    </source>
</evidence>
<name>A0A2W1LVV5_9BACL</name>
<evidence type="ECO:0000256" key="9">
    <source>
        <dbReference type="HAMAP-Rule" id="MF_01471"/>
    </source>
</evidence>
<keyword evidence="5 9" id="KW-0255">Endonuclease</keyword>
<dbReference type="PANTHER" id="PTHR34405">
    <property type="entry name" value="CRISPR-ASSOCIATED ENDORIBONUCLEASE CAS2"/>
    <property type="match status" value="1"/>
</dbReference>
<dbReference type="AlphaFoldDB" id="A0A2W1LVV5"/>
<evidence type="ECO:0000256" key="4">
    <source>
        <dbReference type="ARBA" id="ARBA00022723"/>
    </source>
</evidence>
<dbReference type="Gene3D" id="3.30.70.240">
    <property type="match status" value="1"/>
</dbReference>
<keyword evidence="8 9" id="KW-0051">Antiviral defense</keyword>
<evidence type="ECO:0000256" key="1">
    <source>
        <dbReference type="ARBA" id="ARBA00001946"/>
    </source>
</evidence>
<evidence type="ECO:0000256" key="7">
    <source>
        <dbReference type="ARBA" id="ARBA00022842"/>
    </source>
</evidence>
<dbReference type="Proteomes" id="UP000249522">
    <property type="component" value="Unassembled WGS sequence"/>
</dbReference>
<dbReference type="InterPro" id="IPR021127">
    <property type="entry name" value="CRISPR_associated_Cas2"/>
</dbReference>
<dbReference type="EC" id="3.1.-.-" evidence="9"/>
<gene>
    <name evidence="9 11" type="primary">cas2</name>
    <name evidence="11" type="ORF">DNH61_10750</name>
</gene>
<comment type="caution">
    <text evidence="11">The sequence shown here is derived from an EMBL/GenBank/DDBJ whole genome shotgun (WGS) entry which is preliminary data.</text>
</comment>
<keyword evidence="7 9" id="KW-0460">Magnesium</keyword>
<evidence type="ECO:0000256" key="8">
    <source>
        <dbReference type="ARBA" id="ARBA00023118"/>
    </source>
</evidence>
<keyword evidence="4 9" id="KW-0479">Metal-binding</keyword>
<comment type="subunit">
    <text evidence="9">Homodimer, forms a heterotetramer with a Cas1 homodimer.</text>
</comment>
<dbReference type="Pfam" id="PF09827">
    <property type="entry name" value="CRISPR_Cas2"/>
    <property type="match status" value="1"/>
</dbReference>
<comment type="function">
    <text evidence="9">CRISPR (clustered regularly interspaced short palindromic repeat), is an adaptive immune system that provides protection against mobile genetic elements (viruses, transposable elements and conjugative plasmids). CRISPR clusters contain sequences complementary to antecedent mobile elements and target invading nucleic acids. CRISPR clusters are transcribed and processed into CRISPR RNA (crRNA). Functions as a ssRNA-specific endoribonuclease. Involved in the integration of spacer DNA into the CRISPR cassette.</text>
</comment>
<feature type="binding site" evidence="9">
    <location>
        <position position="8"/>
    </location>
    <ligand>
        <name>Mg(2+)</name>
        <dbReference type="ChEBI" id="CHEBI:18420"/>
        <note>catalytic</note>
    </ligand>
</feature>
<protein>
    <recommendedName>
        <fullName evidence="9">CRISPR-associated endoribonuclease Cas2</fullName>
        <ecNumber evidence="9">3.1.-.-</ecNumber>
    </recommendedName>
</protein>
<accession>A0A2W1LVV5</accession>
<dbReference type="SUPFAM" id="SSF143430">
    <property type="entry name" value="TTP0101/SSO1404-like"/>
    <property type="match status" value="1"/>
</dbReference>
<organism evidence="11 12">
    <name type="scientific">Paenibacillus sambharensis</name>
    <dbReference type="NCBI Taxonomy" id="1803190"/>
    <lineage>
        <taxon>Bacteria</taxon>
        <taxon>Bacillati</taxon>
        <taxon>Bacillota</taxon>
        <taxon>Bacilli</taxon>
        <taxon>Bacillales</taxon>
        <taxon>Paenibacillaceae</taxon>
        <taxon>Paenibacillus</taxon>
    </lineage>
</organism>
<evidence type="ECO:0000256" key="5">
    <source>
        <dbReference type="ARBA" id="ARBA00022759"/>
    </source>
</evidence>
<dbReference type="CDD" id="cd09725">
    <property type="entry name" value="Cas2_I_II_III"/>
    <property type="match status" value="1"/>
</dbReference>
<dbReference type="GO" id="GO:0051607">
    <property type="term" value="P:defense response to virus"/>
    <property type="evidence" value="ECO:0007669"/>
    <property type="project" value="UniProtKB-UniRule"/>
</dbReference>
<dbReference type="HAMAP" id="MF_01471">
    <property type="entry name" value="Cas2"/>
    <property type="match status" value="1"/>
</dbReference>
<sequence length="96" mass="10933">MLILITYDVNTTTPEGRKRLSKVAKKCLAYGQRVQNSVFECVVDATQFKQIKLQLADLIDSETDSLRFYNLGDRYKSKVDHFGARASYDIEGPLII</sequence>
<dbReference type="EMBL" id="QKRB01000043">
    <property type="protein sequence ID" value="PZD95911.1"/>
    <property type="molecule type" value="Genomic_DNA"/>
</dbReference>
<keyword evidence="6 9" id="KW-0378">Hydrolase</keyword>
<keyword evidence="12" id="KW-1185">Reference proteome</keyword>
<dbReference type="NCBIfam" id="TIGR01573">
    <property type="entry name" value="cas2"/>
    <property type="match status" value="1"/>
</dbReference>
<dbReference type="GO" id="GO:0046872">
    <property type="term" value="F:metal ion binding"/>
    <property type="evidence" value="ECO:0007669"/>
    <property type="project" value="UniProtKB-UniRule"/>
</dbReference>
<comment type="similarity">
    <text evidence="2 9 10">Belongs to the CRISPR-associated endoribonuclease Cas2 protein family.</text>
</comment>
<keyword evidence="3 9" id="KW-0540">Nuclease</keyword>
<dbReference type="InterPro" id="IPR019199">
    <property type="entry name" value="Virulence_VapD/CRISPR_Cas2"/>
</dbReference>
<dbReference type="GO" id="GO:0004521">
    <property type="term" value="F:RNA endonuclease activity"/>
    <property type="evidence" value="ECO:0007669"/>
    <property type="project" value="UniProtKB-UniRule"/>
</dbReference>
<dbReference type="RefSeq" id="WP_111146656.1">
    <property type="nucleotide sequence ID" value="NZ_QKRB01000043.1"/>
</dbReference>
<dbReference type="GO" id="GO:0043571">
    <property type="term" value="P:maintenance of CRISPR repeat elements"/>
    <property type="evidence" value="ECO:0007669"/>
    <property type="project" value="UniProtKB-UniRule"/>
</dbReference>
<evidence type="ECO:0000256" key="3">
    <source>
        <dbReference type="ARBA" id="ARBA00022722"/>
    </source>
</evidence>
<evidence type="ECO:0000256" key="2">
    <source>
        <dbReference type="ARBA" id="ARBA00009959"/>
    </source>
</evidence>
<evidence type="ECO:0000256" key="10">
    <source>
        <dbReference type="PIRNR" id="PIRNR032582"/>
    </source>
</evidence>
<reference evidence="11 12" key="1">
    <citation type="submission" date="2018-06" db="EMBL/GenBank/DDBJ databases">
        <title>Paenibacillus imtechensis sp. nov.</title>
        <authorList>
            <person name="Pinnaka A.K."/>
            <person name="Singh H."/>
            <person name="Kaur M."/>
        </authorList>
    </citation>
    <scope>NUCLEOTIDE SEQUENCE [LARGE SCALE GENOMIC DNA]</scope>
    <source>
        <strain evidence="11 12">SMB1</strain>
    </source>
</reference>
<dbReference type="OrthoDB" id="9798176at2"/>